<organism evidence="8 9">
    <name type="scientific">Fictibacillus arsenicus</name>
    <dbReference type="NCBI Taxonomy" id="255247"/>
    <lineage>
        <taxon>Bacteria</taxon>
        <taxon>Bacillati</taxon>
        <taxon>Bacillota</taxon>
        <taxon>Bacilli</taxon>
        <taxon>Bacillales</taxon>
        <taxon>Fictibacillaceae</taxon>
        <taxon>Fictibacillus</taxon>
    </lineage>
</organism>
<name>A0A1V3GCF4_9BACL</name>
<reference evidence="8 9" key="1">
    <citation type="submission" date="2016-11" db="EMBL/GenBank/DDBJ databases">
        <authorList>
            <person name="Jaros S."/>
            <person name="Januszkiewicz K."/>
            <person name="Wedrychowicz H."/>
        </authorList>
    </citation>
    <scope>NUCLEOTIDE SEQUENCE [LARGE SCALE GENOMIC DNA]</scope>
    <source>
        <strain evidence="8 9">Con a/3</strain>
    </source>
</reference>
<comment type="function">
    <text evidence="5">Required for morphogenesis and for the elongation of the flagellar filament by facilitating polymerization of the flagellin monomers at the tip of growing filament. Forms a capping structure, which prevents flagellin subunits (transported through the central channel of the flagellum) from leaking out without polymerization at the distal end.</text>
</comment>
<sequence>MRIGGLASGMDIDSLVKDLMRAERIPLDKLSQKKTTLEWQRDDYRSMNRLLKDLDNLIFSGINMQGSFSKKAVTSSNSSVVSATANGNAVNTSTAINVTKLAKPAMWVTEGTLAEGYTAAADVKLSFSVKSGDGLTTSTQTIDIVKGDSIDTIASKFNSSGLGVTAFYDEQQDKFVITKKDTGDQASIIINDTGPGTETFMKSLGFTNAVTNGEIATTGKTQGGLAEFTINGYATKRATNSFPISGVTYNLQQIGSANISVSSDTNATVDVIKSFVDKYNETIEAINKKTSETRYRDFPPLTDEQRKDLSEKEAELWDEKAKSGMLRRDSILSSGLNALRQDMYSTINTGDTKYDQLSEIGITTTSIYQDKGKLEIDEKKLREALATNPDAVMKLFTGTTSDEGIAKKLRATIEATKKKIESKAGNTGGTNATFTLGRELTDVDKRISAFEDRLVQVENRYWRQFSAMEQAIQRSNQQAMYLMQQFGGGQ</sequence>
<dbReference type="NCBIfam" id="NF005833">
    <property type="entry name" value="PRK07737.1"/>
    <property type="match status" value="1"/>
</dbReference>
<keyword evidence="3" id="KW-0175">Coiled coil</keyword>
<dbReference type="InterPro" id="IPR040026">
    <property type="entry name" value="FliD"/>
</dbReference>
<comment type="similarity">
    <text evidence="1 5">Belongs to the FliD family.</text>
</comment>
<dbReference type="GO" id="GO:0009424">
    <property type="term" value="C:bacterial-type flagellum hook"/>
    <property type="evidence" value="ECO:0007669"/>
    <property type="project" value="UniProtKB-UniRule"/>
</dbReference>
<protein>
    <recommendedName>
        <fullName evidence="5">Flagellar hook-associated protein 2</fullName>
        <shortName evidence="5">HAP2</shortName>
    </recommendedName>
    <alternativeName>
        <fullName evidence="5">Flagellar cap protein</fullName>
    </alternativeName>
</protein>
<dbReference type="EMBL" id="MQMF01000001">
    <property type="protein sequence ID" value="OOE14392.1"/>
    <property type="molecule type" value="Genomic_DNA"/>
</dbReference>
<evidence type="ECO:0000256" key="2">
    <source>
        <dbReference type="ARBA" id="ARBA00011255"/>
    </source>
</evidence>
<comment type="caution">
    <text evidence="8">The sequence shown here is derived from an EMBL/GenBank/DDBJ whole genome shotgun (WGS) entry which is preliminary data.</text>
</comment>
<keyword evidence="8" id="KW-0969">Cilium</keyword>
<comment type="subcellular location">
    <subcellularLocation>
        <location evidence="5">Secreted</location>
    </subcellularLocation>
    <subcellularLocation>
        <location evidence="5">Bacterial flagellum</location>
    </subcellularLocation>
</comment>
<dbReference type="GO" id="GO:0005576">
    <property type="term" value="C:extracellular region"/>
    <property type="evidence" value="ECO:0007669"/>
    <property type="project" value="UniProtKB-SubCell"/>
</dbReference>
<dbReference type="GO" id="GO:0071973">
    <property type="term" value="P:bacterial-type flagellum-dependent cell motility"/>
    <property type="evidence" value="ECO:0007669"/>
    <property type="project" value="TreeGrafter"/>
</dbReference>
<evidence type="ECO:0000256" key="3">
    <source>
        <dbReference type="ARBA" id="ARBA00023054"/>
    </source>
</evidence>
<dbReference type="InterPro" id="IPR003481">
    <property type="entry name" value="FliD_N"/>
</dbReference>
<dbReference type="PANTHER" id="PTHR30288:SF0">
    <property type="entry name" value="FLAGELLAR HOOK-ASSOCIATED PROTEIN 2"/>
    <property type="match status" value="1"/>
</dbReference>
<feature type="domain" description="Flagellar hook-associated protein 2 N-terminal" evidence="6">
    <location>
        <begin position="8"/>
        <end position="103"/>
    </location>
</feature>
<evidence type="ECO:0000256" key="1">
    <source>
        <dbReference type="ARBA" id="ARBA00009764"/>
    </source>
</evidence>
<dbReference type="InterPro" id="IPR010809">
    <property type="entry name" value="FliD_C"/>
</dbReference>
<feature type="domain" description="Flagellar hook-associated protein 2 C-terminal" evidence="7">
    <location>
        <begin position="226"/>
        <end position="476"/>
    </location>
</feature>
<keyword evidence="4 5" id="KW-0975">Bacterial flagellum</keyword>
<evidence type="ECO:0000256" key="4">
    <source>
        <dbReference type="ARBA" id="ARBA00023143"/>
    </source>
</evidence>
<dbReference type="PANTHER" id="PTHR30288">
    <property type="entry name" value="FLAGELLAR CAP/ASSEMBLY PROTEIN FLID"/>
    <property type="match status" value="1"/>
</dbReference>
<dbReference type="RefSeq" id="WP_077359975.1">
    <property type="nucleotide sequence ID" value="NZ_MQMF01000001.1"/>
</dbReference>
<evidence type="ECO:0000313" key="8">
    <source>
        <dbReference type="EMBL" id="OOE14392.1"/>
    </source>
</evidence>
<keyword evidence="8" id="KW-0966">Cell projection</keyword>
<evidence type="ECO:0000313" key="9">
    <source>
        <dbReference type="Proteomes" id="UP000188597"/>
    </source>
</evidence>
<comment type="subunit">
    <text evidence="2 5">Homopentamer.</text>
</comment>
<dbReference type="Pfam" id="PF02465">
    <property type="entry name" value="FliD_N"/>
    <property type="match status" value="1"/>
</dbReference>
<dbReference type="Pfam" id="PF07195">
    <property type="entry name" value="FliD_C"/>
    <property type="match status" value="1"/>
</dbReference>
<dbReference type="AlphaFoldDB" id="A0A1V3GCF4"/>
<dbReference type="OrthoDB" id="9776025at2"/>
<proteinExistence type="inferred from homology"/>
<dbReference type="GO" id="GO:0007155">
    <property type="term" value="P:cell adhesion"/>
    <property type="evidence" value="ECO:0007669"/>
    <property type="project" value="InterPro"/>
</dbReference>
<evidence type="ECO:0000259" key="7">
    <source>
        <dbReference type="Pfam" id="PF07195"/>
    </source>
</evidence>
<keyword evidence="5" id="KW-0964">Secreted</keyword>
<keyword evidence="8" id="KW-0282">Flagellum</keyword>
<dbReference type="GO" id="GO:0009421">
    <property type="term" value="C:bacterial-type flagellum filament cap"/>
    <property type="evidence" value="ECO:0007669"/>
    <property type="project" value="InterPro"/>
</dbReference>
<evidence type="ECO:0000259" key="6">
    <source>
        <dbReference type="Pfam" id="PF02465"/>
    </source>
</evidence>
<gene>
    <name evidence="8" type="ORF">UN64_04145</name>
</gene>
<accession>A0A1V3GCF4</accession>
<dbReference type="Proteomes" id="UP000188597">
    <property type="component" value="Unassembled WGS sequence"/>
</dbReference>
<evidence type="ECO:0000256" key="5">
    <source>
        <dbReference type="RuleBase" id="RU362066"/>
    </source>
</evidence>